<dbReference type="RefSeq" id="WP_008622157.1">
    <property type="nucleotide sequence ID" value="NZ_AP025941.1"/>
</dbReference>
<evidence type="ECO:0000313" key="1">
    <source>
        <dbReference type="EMBL" id="VYT91430.1"/>
    </source>
</evidence>
<proteinExistence type="predicted"/>
<keyword evidence="1" id="KW-0808">Transferase</keyword>
<dbReference type="PANTHER" id="PTHR36451">
    <property type="entry name" value="PAPS-DEPENDENT SULFOTRANSFERASE STF3"/>
    <property type="match status" value="1"/>
</dbReference>
<dbReference type="Pfam" id="PF13469">
    <property type="entry name" value="Sulfotransfer_3"/>
    <property type="match status" value="1"/>
</dbReference>
<dbReference type="PANTHER" id="PTHR36451:SF1">
    <property type="entry name" value="OMEGA-HYDROXY-BETA-DIHYDROMENAQUINONE-9 SULFOTRANSFERASE STF3"/>
    <property type="match status" value="1"/>
</dbReference>
<gene>
    <name evidence="1" type="ORF">PCLFYP37_01459</name>
</gene>
<sequence>MGLLEFSKLPVNTLVGADWKTFKEMTRGQEIAPDKRTKYYLTKSVCRLLSLLAPIQDRRFEEKLGAYEFDHDPVFILGHWRSGTTFVHNIFAQDDNFCYTTTYQTVFPHLMMFGQPFFKKTMGWLMPNKRPTDNMELAPDLPQEEEFALSNMMPYSFYDFWFFPQKWQEYCDKYLTFENITKEELQVFKETFVKLMKISRYCTTGGDVYLSKNPPHTGRVKALVEMFPNAKFIYLMRNPYTVFESTRSFFTNTIKPLELQHISDEEMEKNILLTYTKLYRAYEEQKKYVPEGNLFEVKFEDFEADAFGTTKLAYEKLGIREFDCAEAAIRQYTDRKKGYKKNKYEYKPRTIQLVNENWGYALKDWDYEIHP</sequence>
<name>A0A6N3APE4_9BACT</name>
<protein>
    <submittedName>
        <fullName evidence="1">Sulfotransferase domain protein</fullName>
    </submittedName>
</protein>
<organism evidence="1">
    <name type="scientific">Paraprevotella clara</name>
    <dbReference type="NCBI Taxonomy" id="454154"/>
    <lineage>
        <taxon>Bacteria</taxon>
        <taxon>Pseudomonadati</taxon>
        <taxon>Bacteroidota</taxon>
        <taxon>Bacteroidia</taxon>
        <taxon>Bacteroidales</taxon>
        <taxon>Prevotellaceae</taxon>
        <taxon>Paraprevotella</taxon>
    </lineage>
</organism>
<dbReference type="SUPFAM" id="SSF52540">
    <property type="entry name" value="P-loop containing nucleoside triphosphate hydrolases"/>
    <property type="match status" value="1"/>
</dbReference>
<dbReference type="EMBL" id="CACRUT010000008">
    <property type="protein sequence ID" value="VYT91430.1"/>
    <property type="molecule type" value="Genomic_DNA"/>
</dbReference>
<reference evidence="1" key="1">
    <citation type="submission" date="2019-11" db="EMBL/GenBank/DDBJ databases">
        <authorList>
            <person name="Feng L."/>
        </authorList>
    </citation>
    <scope>NUCLEOTIDE SEQUENCE</scope>
    <source>
        <strain evidence="1">PclaraLFYP37</strain>
    </source>
</reference>
<dbReference type="AlphaFoldDB" id="A0A6N3APE4"/>
<dbReference type="Gene3D" id="3.40.50.300">
    <property type="entry name" value="P-loop containing nucleotide triphosphate hydrolases"/>
    <property type="match status" value="1"/>
</dbReference>
<dbReference type="InterPro" id="IPR027417">
    <property type="entry name" value="P-loop_NTPase"/>
</dbReference>
<accession>A0A6N3APE4</accession>
<dbReference type="InterPro" id="IPR052736">
    <property type="entry name" value="Stf3_sulfotransferase"/>
</dbReference>
<dbReference type="GeneID" id="93558401"/>
<dbReference type="GO" id="GO:0016740">
    <property type="term" value="F:transferase activity"/>
    <property type="evidence" value="ECO:0007669"/>
    <property type="project" value="UniProtKB-KW"/>
</dbReference>